<keyword evidence="1" id="KW-0418">Kinase</keyword>
<evidence type="ECO:0000313" key="1">
    <source>
        <dbReference type="EMBL" id="TKI97155.1"/>
    </source>
</evidence>
<keyword evidence="1" id="KW-0808">Transferase</keyword>
<evidence type="ECO:0000313" key="2">
    <source>
        <dbReference type="Proteomes" id="UP000308444"/>
    </source>
</evidence>
<dbReference type="EMBL" id="SZOH01002067">
    <property type="protein sequence ID" value="TKI97155.1"/>
    <property type="molecule type" value="Genomic_DNA"/>
</dbReference>
<dbReference type="Proteomes" id="UP000308444">
    <property type="component" value="Unassembled WGS sequence"/>
</dbReference>
<reference evidence="1 2" key="1">
    <citation type="journal article" date="2019" name="Environ. Microbiol.">
        <title>An active ?-lactamase is a part of an orchestrated cell wall stress resistance network of Bacillus subtilis and related rhizosphere species.</title>
        <authorList>
            <person name="Bucher T."/>
            <person name="Keren-Paz A."/>
            <person name="Hausser J."/>
            <person name="Olender T."/>
            <person name="Cytryn E."/>
            <person name="Kolodkin-Gal I."/>
        </authorList>
    </citation>
    <scope>NUCLEOTIDE SEQUENCE [LARGE SCALE GENOMIC DNA]</scope>
    <source>
        <strain evidence="1 2">I32</strain>
    </source>
</reference>
<protein>
    <submittedName>
        <fullName evidence="1">Homoserine kinase</fullName>
    </submittedName>
</protein>
<gene>
    <name evidence="1" type="ORF">FC695_25400</name>
</gene>
<dbReference type="AlphaFoldDB" id="A0A9X9A5E1"/>
<dbReference type="GO" id="GO:0016301">
    <property type="term" value="F:kinase activity"/>
    <property type="evidence" value="ECO:0007669"/>
    <property type="project" value="UniProtKB-KW"/>
</dbReference>
<feature type="non-terminal residue" evidence="1">
    <location>
        <position position="1"/>
    </location>
</feature>
<comment type="caution">
    <text evidence="1">The sequence shown here is derived from an EMBL/GenBank/DDBJ whole genome shotgun (WGS) entry which is preliminary data.</text>
</comment>
<organism evidence="1 2">
    <name type="scientific">Bacillus cereus</name>
    <dbReference type="NCBI Taxonomy" id="1396"/>
    <lineage>
        <taxon>Bacteria</taxon>
        <taxon>Bacillati</taxon>
        <taxon>Bacillota</taxon>
        <taxon>Bacilli</taxon>
        <taxon>Bacillales</taxon>
        <taxon>Bacillaceae</taxon>
        <taxon>Bacillus</taxon>
        <taxon>Bacillus cereus group</taxon>
    </lineage>
</organism>
<sequence length="29" mass="3326">ARVFTDMKVCELEIDHKGIIVNKEEHIGT</sequence>
<proteinExistence type="predicted"/>
<accession>A0A9X9A5E1</accession>
<name>A0A9X9A5E1_BACCE</name>